<dbReference type="Gene3D" id="3.80.10.10">
    <property type="entry name" value="Ribonuclease Inhibitor"/>
    <property type="match status" value="1"/>
</dbReference>
<evidence type="ECO:0000313" key="2">
    <source>
        <dbReference type="EMBL" id="SNX86094.1"/>
    </source>
</evidence>
<dbReference type="EMBL" id="OAPG01000012">
    <property type="protein sequence ID" value="SNX86094.1"/>
    <property type="molecule type" value="Genomic_DNA"/>
</dbReference>
<accession>A0AAJ4XNC3</accession>
<proteinExistence type="predicted"/>
<reference evidence="2" key="1">
    <citation type="submission" date="2023-10" db="EMBL/GenBank/DDBJ databases">
        <authorList>
            <person name="Guldener U."/>
        </authorList>
    </citation>
    <scope>NUCLEOTIDE SEQUENCE</scope>
    <source>
        <strain evidence="2">Mp4</strain>
    </source>
</reference>
<dbReference type="SUPFAM" id="SSF52047">
    <property type="entry name" value="RNI-like"/>
    <property type="match status" value="1"/>
</dbReference>
<dbReference type="AlphaFoldDB" id="A0AAJ4XNC3"/>
<feature type="region of interest" description="Disordered" evidence="1">
    <location>
        <begin position="280"/>
        <end position="299"/>
    </location>
</feature>
<evidence type="ECO:0000256" key="1">
    <source>
        <dbReference type="SAM" id="MobiDB-lite"/>
    </source>
</evidence>
<evidence type="ECO:0000313" key="3">
    <source>
        <dbReference type="Proteomes" id="UP001294444"/>
    </source>
</evidence>
<keyword evidence="3" id="KW-1185">Reference proteome</keyword>
<comment type="caution">
    <text evidence="2">The sequence shown here is derived from an EMBL/GenBank/DDBJ whole genome shotgun (WGS) entry which is preliminary data.</text>
</comment>
<name>A0AAJ4XNC3_9BASI</name>
<gene>
    <name evidence="2" type="ORF">MEPE_04803</name>
</gene>
<dbReference type="InterPro" id="IPR032675">
    <property type="entry name" value="LRR_dom_sf"/>
</dbReference>
<sequence length="730" mass="81077">MVIGKPNSSQLSVNERLARAREQDLRRCRNLQAKLIRSHPESNTSFQTSYSATAKCHPPNLFASASSSSRAGLMFLSSIEQASKEREQRMRQRQLNRQVAGPIPPESWRDDFDRLSIREGVASHLDRQQLHGLVISSAGRTASQASPGRGDSLNQYLKVEQRRKRTHHSKVCAGLRYIYDAGEIERGQRARLSLRDMALCVVADAINRPCPPVAAQGGKGKARVEEADMDKEQIKQILEYLPKHMQHRLMTLCGRLAATQWPLTNSTAQALIDLNKVQRNNSDQDHASPADDFDEDWETSLDSNPYPYTTAYSNNNNNYGGDGNTTLDLSFSTFSPRTLTGLLSTPRFSSVCLRMLSLAGFNNHHHHESSAFPQTSTTSTALDSTTMHSIFTQLPNLETLCLASTNLSPRVTNAVVNSAETCIAAAAAAVSVNQQRSAVFLRKLCRSLIKLKTLDLSFCSWVSPDAILAVSWGNKDGRKVVAWPRLENLLVVGCEMLMDPRDERVDDDDDDDDNEGEVFEGKKAGNYIAVWHSRHSSNRHGVSINRRVIGDEGGVGTRGRVYDAHEGIMYRNDDPFDLFTTTATNNFTPAVAINTTAATTSSASRAATFGDYVHNIIQPAIISHIITIPTTSDVRQGPSSNSSRKNVNKRYNVEIKNKGKGKEKEEGESVLIEYVQCPRSKNGKVEIWQWQRVRILEAVRGRASPPYSSFTATAAISEGPRQSKWINVWF</sequence>
<organism evidence="2 3">
    <name type="scientific">Melanopsichium pennsylvanicum</name>
    <dbReference type="NCBI Taxonomy" id="63383"/>
    <lineage>
        <taxon>Eukaryota</taxon>
        <taxon>Fungi</taxon>
        <taxon>Dikarya</taxon>
        <taxon>Basidiomycota</taxon>
        <taxon>Ustilaginomycotina</taxon>
        <taxon>Ustilaginomycetes</taxon>
        <taxon>Ustilaginales</taxon>
        <taxon>Ustilaginaceae</taxon>
        <taxon>Melanopsichium</taxon>
    </lineage>
</organism>
<dbReference type="Proteomes" id="UP001294444">
    <property type="component" value="Unassembled WGS sequence"/>
</dbReference>
<protein>
    <submittedName>
        <fullName evidence="2">Uncharacterized protein</fullName>
    </submittedName>
</protein>